<dbReference type="RefSeq" id="WP_267771053.1">
    <property type="nucleotide sequence ID" value="NZ_JAPNKE010000002.1"/>
</dbReference>
<organism evidence="1 2">
    <name type="scientific">Nannocystis pusilla</name>
    <dbReference type="NCBI Taxonomy" id="889268"/>
    <lineage>
        <taxon>Bacteria</taxon>
        <taxon>Pseudomonadati</taxon>
        <taxon>Myxococcota</taxon>
        <taxon>Polyangia</taxon>
        <taxon>Nannocystales</taxon>
        <taxon>Nannocystaceae</taxon>
        <taxon>Nannocystis</taxon>
    </lineage>
</organism>
<sequence length="108" mass="12125">MLKVFAEVVSDEQAPPGDFLNQLRDRLRPCLPVVRRLAALDRPIQCLDRSTHNIVELRNAIAHGEGTKDLRRIQIDAIKRTLALERPSADEPTILQGLLTLCLEPATH</sequence>
<protein>
    <recommendedName>
        <fullName evidence="3">RiboL-PSP-HEPN domain-containing protein</fullName>
    </recommendedName>
</protein>
<comment type="caution">
    <text evidence="1">The sequence shown here is derived from an EMBL/GenBank/DDBJ whole genome shotgun (WGS) entry which is preliminary data.</text>
</comment>
<evidence type="ECO:0008006" key="3">
    <source>
        <dbReference type="Google" id="ProtNLM"/>
    </source>
</evidence>
<evidence type="ECO:0000313" key="1">
    <source>
        <dbReference type="EMBL" id="MCY1008422.1"/>
    </source>
</evidence>
<reference evidence="1" key="1">
    <citation type="submission" date="2022-11" db="EMBL/GenBank/DDBJ databases">
        <title>Minimal conservation of predation-associated metabolite biosynthetic gene clusters underscores biosynthetic potential of Myxococcota including descriptions for ten novel species: Archangium lansinium sp. nov., Myxococcus landrumus sp. nov., Nannocystis bai.</title>
        <authorList>
            <person name="Ahearne A."/>
            <person name="Stevens C."/>
            <person name="Phillips K."/>
        </authorList>
    </citation>
    <scope>NUCLEOTIDE SEQUENCE</scope>
    <source>
        <strain evidence="1">Na p29</strain>
    </source>
</reference>
<evidence type="ECO:0000313" key="2">
    <source>
        <dbReference type="Proteomes" id="UP001150924"/>
    </source>
</evidence>
<dbReference type="AlphaFoldDB" id="A0A9X3EQT3"/>
<dbReference type="Proteomes" id="UP001150924">
    <property type="component" value="Unassembled WGS sequence"/>
</dbReference>
<proteinExistence type="predicted"/>
<name>A0A9X3EQT3_9BACT</name>
<gene>
    <name evidence="1" type="ORF">OV079_23265</name>
</gene>
<keyword evidence="2" id="KW-1185">Reference proteome</keyword>
<accession>A0A9X3EQT3</accession>
<dbReference type="EMBL" id="JAPNKE010000002">
    <property type="protein sequence ID" value="MCY1008422.1"/>
    <property type="molecule type" value="Genomic_DNA"/>
</dbReference>